<name>A0ABR2RZD4_9ROSI</name>
<proteinExistence type="predicted"/>
<dbReference type="InterPro" id="IPR046848">
    <property type="entry name" value="E_motif"/>
</dbReference>
<dbReference type="Pfam" id="PF13041">
    <property type="entry name" value="PPR_2"/>
    <property type="match status" value="1"/>
</dbReference>
<dbReference type="EMBL" id="JBBPBN010000019">
    <property type="protein sequence ID" value="KAK9018327.1"/>
    <property type="molecule type" value="Genomic_DNA"/>
</dbReference>
<keyword evidence="4" id="KW-1185">Reference proteome</keyword>
<dbReference type="Gene3D" id="1.25.40.10">
    <property type="entry name" value="Tetratricopeptide repeat domain"/>
    <property type="match status" value="4"/>
</dbReference>
<dbReference type="SUPFAM" id="SSF48452">
    <property type="entry name" value="TPR-like"/>
    <property type="match status" value="1"/>
</dbReference>
<dbReference type="PANTHER" id="PTHR47926:SF490">
    <property type="entry name" value="REPEAT-LIKE SUPERFAMILY PROTEIN, PUTATIVE-RELATED"/>
    <property type="match status" value="1"/>
</dbReference>
<dbReference type="Pfam" id="PF20431">
    <property type="entry name" value="E_motif"/>
    <property type="match status" value="1"/>
</dbReference>
<accession>A0ABR2RZD4</accession>
<dbReference type="Pfam" id="PF13812">
    <property type="entry name" value="PPR_3"/>
    <property type="match status" value="1"/>
</dbReference>
<dbReference type="PROSITE" id="PS51375">
    <property type="entry name" value="PPR"/>
    <property type="match status" value="3"/>
</dbReference>
<dbReference type="InterPro" id="IPR011990">
    <property type="entry name" value="TPR-like_helical_dom_sf"/>
</dbReference>
<feature type="repeat" description="PPR" evidence="2">
    <location>
        <begin position="239"/>
        <end position="273"/>
    </location>
</feature>
<evidence type="ECO:0000313" key="4">
    <source>
        <dbReference type="Proteomes" id="UP001396334"/>
    </source>
</evidence>
<dbReference type="Proteomes" id="UP001396334">
    <property type="component" value="Unassembled WGS sequence"/>
</dbReference>
<protein>
    <recommendedName>
        <fullName evidence="5">Pentatricopeptide repeat-containing protein</fullName>
    </recommendedName>
</protein>
<gene>
    <name evidence="3" type="ORF">V6N11_001303</name>
</gene>
<dbReference type="Pfam" id="PF01535">
    <property type="entry name" value="PPR"/>
    <property type="match status" value="1"/>
</dbReference>
<dbReference type="InterPro" id="IPR002885">
    <property type="entry name" value="PPR_rpt"/>
</dbReference>
<sequence>MPSYTSRIVHLINASTSPSHIRQIQAQFIHRNLLKNSFITQHFINSCNSLDLLNEAHALLVFSKRPSHVFQYNTLFRALSHSKTPHLPFALYAHMQSASLSPNNYTFPFLLKSLADFQELQKGQMVQTHVIKLGHSNDIYVQNSLMNLYASSHEMGLCRRVFEEMRDRDVVSWTILITGFRDAEKYDDALIAFEQMQYAGVVPNRVTMVNALAACGSFGAFEMGVWIHDYIMKKGWELDVILGTALIDMYGKCGRIEEALRVFHSMEEKNNFTWNAIINGLALTKNGEQAVLWFNRMEQEGFKFDHVTLVGVLSACSRSGLVDMGRQIFRFLVEGRYGFLPGVKHYACMIDLLARAGCLDNAFRLLEEMPFEPTRSIWGSLLAGCRTHGNLELSEIAAKKLVELEPGNSAYYVVLSNLYSDMGRWDDAEKVRTLMKERGLRKDLGFSSVEWESQEPVYEAALDQLIA</sequence>
<evidence type="ECO:0000313" key="3">
    <source>
        <dbReference type="EMBL" id="KAK9018327.1"/>
    </source>
</evidence>
<feature type="repeat" description="PPR" evidence="2">
    <location>
        <begin position="408"/>
        <end position="442"/>
    </location>
</feature>
<comment type="caution">
    <text evidence="3">The sequence shown here is derived from an EMBL/GenBank/DDBJ whole genome shotgun (WGS) entry which is preliminary data.</text>
</comment>
<dbReference type="PANTHER" id="PTHR47926">
    <property type="entry name" value="PENTATRICOPEPTIDE REPEAT-CONTAINING PROTEIN"/>
    <property type="match status" value="1"/>
</dbReference>
<reference evidence="3 4" key="1">
    <citation type="journal article" date="2024" name="G3 (Bethesda)">
        <title>Genome assembly of Hibiscus sabdariffa L. provides insights into metabolisms of medicinal natural products.</title>
        <authorList>
            <person name="Kim T."/>
        </authorList>
    </citation>
    <scope>NUCLEOTIDE SEQUENCE [LARGE SCALE GENOMIC DNA]</scope>
    <source>
        <strain evidence="3">TK-2024</strain>
        <tissue evidence="3">Old leaves</tissue>
    </source>
</reference>
<dbReference type="InterPro" id="IPR046960">
    <property type="entry name" value="PPR_At4g14850-like_plant"/>
</dbReference>
<keyword evidence="1" id="KW-0677">Repeat</keyword>
<evidence type="ECO:0008006" key="5">
    <source>
        <dbReference type="Google" id="ProtNLM"/>
    </source>
</evidence>
<organism evidence="3 4">
    <name type="scientific">Hibiscus sabdariffa</name>
    <name type="common">roselle</name>
    <dbReference type="NCBI Taxonomy" id="183260"/>
    <lineage>
        <taxon>Eukaryota</taxon>
        <taxon>Viridiplantae</taxon>
        <taxon>Streptophyta</taxon>
        <taxon>Embryophyta</taxon>
        <taxon>Tracheophyta</taxon>
        <taxon>Spermatophyta</taxon>
        <taxon>Magnoliopsida</taxon>
        <taxon>eudicotyledons</taxon>
        <taxon>Gunneridae</taxon>
        <taxon>Pentapetalae</taxon>
        <taxon>rosids</taxon>
        <taxon>malvids</taxon>
        <taxon>Malvales</taxon>
        <taxon>Malvaceae</taxon>
        <taxon>Malvoideae</taxon>
        <taxon>Hibiscus</taxon>
    </lineage>
</organism>
<evidence type="ECO:0000256" key="1">
    <source>
        <dbReference type="ARBA" id="ARBA00022737"/>
    </source>
</evidence>
<evidence type="ECO:0000256" key="2">
    <source>
        <dbReference type="PROSITE-ProRule" id="PRU00708"/>
    </source>
</evidence>
<dbReference type="NCBIfam" id="TIGR00756">
    <property type="entry name" value="PPR"/>
    <property type="match status" value="4"/>
</dbReference>
<feature type="repeat" description="PPR" evidence="2">
    <location>
        <begin position="169"/>
        <end position="203"/>
    </location>
</feature>